<dbReference type="AlphaFoldDB" id="A0A0A9HBC6"/>
<dbReference type="EMBL" id="GBRH01165775">
    <property type="protein sequence ID" value="JAE32121.1"/>
    <property type="molecule type" value="Transcribed_RNA"/>
</dbReference>
<reference evidence="1" key="1">
    <citation type="submission" date="2014-09" db="EMBL/GenBank/DDBJ databases">
        <authorList>
            <person name="Magalhaes I.L.F."/>
            <person name="Oliveira U."/>
            <person name="Santos F.R."/>
            <person name="Vidigal T.H.D.A."/>
            <person name="Brescovit A.D."/>
            <person name="Santos A.J."/>
        </authorList>
    </citation>
    <scope>NUCLEOTIDE SEQUENCE</scope>
    <source>
        <tissue evidence="1">Shoot tissue taken approximately 20 cm above the soil surface</tissue>
    </source>
</reference>
<protein>
    <submittedName>
        <fullName evidence="1">Uncharacterized protein</fullName>
    </submittedName>
</protein>
<accession>A0A0A9HBC6</accession>
<name>A0A0A9HBC6_ARUDO</name>
<evidence type="ECO:0000313" key="1">
    <source>
        <dbReference type="EMBL" id="JAE32121.1"/>
    </source>
</evidence>
<sequence length="34" mass="4130">MVLTHHEDIFMIYILLFYLKYHVFSEISSQNLAL</sequence>
<proteinExistence type="predicted"/>
<organism evidence="1">
    <name type="scientific">Arundo donax</name>
    <name type="common">Giant reed</name>
    <name type="synonym">Donax arundinaceus</name>
    <dbReference type="NCBI Taxonomy" id="35708"/>
    <lineage>
        <taxon>Eukaryota</taxon>
        <taxon>Viridiplantae</taxon>
        <taxon>Streptophyta</taxon>
        <taxon>Embryophyta</taxon>
        <taxon>Tracheophyta</taxon>
        <taxon>Spermatophyta</taxon>
        <taxon>Magnoliopsida</taxon>
        <taxon>Liliopsida</taxon>
        <taxon>Poales</taxon>
        <taxon>Poaceae</taxon>
        <taxon>PACMAD clade</taxon>
        <taxon>Arundinoideae</taxon>
        <taxon>Arundineae</taxon>
        <taxon>Arundo</taxon>
    </lineage>
</organism>
<reference evidence="1" key="2">
    <citation type="journal article" date="2015" name="Data Brief">
        <title>Shoot transcriptome of the giant reed, Arundo donax.</title>
        <authorList>
            <person name="Barrero R.A."/>
            <person name="Guerrero F.D."/>
            <person name="Moolhuijzen P."/>
            <person name="Goolsby J.A."/>
            <person name="Tidwell J."/>
            <person name="Bellgard S.E."/>
            <person name="Bellgard M.I."/>
        </authorList>
    </citation>
    <scope>NUCLEOTIDE SEQUENCE</scope>
    <source>
        <tissue evidence="1">Shoot tissue taken approximately 20 cm above the soil surface</tissue>
    </source>
</reference>